<feature type="region of interest" description="Disordered" evidence="1">
    <location>
        <begin position="49"/>
        <end position="72"/>
    </location>
</feature>
<name>A0A0M4T2I0_9NOSO</name>
<evidence type="ECO:0000313" key="3">
    <source>
        <dbReference type="Proteomes" id="UP000062645"/>
    </source>
</evidence>
<evidence type="ECO:0000313" key="2">
    <source>
        <dbReference type="EMBL" id="ALF52666.1"/>
    </source>
</evidence>
<dbReference type="RefSeq" id="WP_062290210.1">
    <property type="nucleotide sequence ID" value="NZ_CP012036.1"/>
</dbReference>
<dbReference type="Pfam" id="PF26369">
    <property type="entry name" value="UPF0426"/>
    <property type="match status" value="1"/>
</dbReference>
<dbReference type="PANTHER" id="PTHR35996">
    <property type="entry name" value="OSJNBA0038O10.25 PROTEIN"/>
    <property type="match status" value="1"/>
</dbReference>
<gene>
    <name evidence="2" type="ORF">ACX27_07080</name>
</gene>
<keyword evidence="3" id="KW-1185">Reference proteome</keyword>
<reference evidence="3" key="1">
    <citation type="submission" date="2015-07" db="EMBL/GenBank/DDBJ databases">
        <title>Genome Of Nitrogen-Fixing Cyanobacterium Nostoc piscinale CENA21 From Solimoes/Amazon River Floodplain Sediments And Comparative Genomics To Uncover Biosynthetic Natural Products Potential.</title>
        <authorList>
            <person name="Leao T.F."/>
            <person name="Leao P.N."/>
            <person name="Guimaraes P.I."/>
            <person name="de Melo A.G.C."/>
            <person name="Ramos R.T.J."/>
            <person name="Silva A."/>
            <person name="Fiore M.F."/>
            <person name="Schneider M.P.C."/>
        </authorList>
    </citation>
    <scope>NUCLEOTIDE SEQUENCE [LARGE SCALE GENOMIC DNA]</scope>
    <source>
        <strain evidence="3">CENA21</strain>
    </source>
</reference>
<dbReference type="PATRIC" id="fig|224013.5.peg.1725"/>
<organism evidence="2 3">
    <name type="scientific">Nostoc piscinale CENA21</name>
    <dbReference type="NCBI Taxonomy" id="224013"/>
    <lineage>
        <taxon>Bacteria</taxon>
        <taxon>Bacillati</taxon>
        <taxon>Cyanobacteriota</taxon>
        <taxon>Cyanophyceae</taxon>
        <taxon>Nostocales</taxon>
        <taxon>Nostocaceae</taxon>
        <taxon>Nostoc</taxon>
    </lineage>
</organism>
<dbReference type="Proteomes" id="UP000062645">
    <property type="component" value="Chromosome"/>
</dbReference>
<dbReference type="STRING" id="224013.ACX27_07080"/>
<protein>
    <submittedName>
        <fullName evidence="2">Uncharacterized protein</fullName>
    </submittedName>
</protein>
<sequence>MFLDELSPIFKEFTKHPVSFLGGFVSGVLRLNLKDDPVKSWLDQQRGVTSYTSSTTEANNGKATGPQTISIE</sequence>
<dbReference type="AlphaFoldDB" id="A0A0M4T2I0"/>
<dbReference type="KEGG" id="npz:ACX27_07080"/>
<reference evidence="2 3" key="2">
    <citation type="journal article" date="2016" name="Genome Announc.">
        <title>Draft Genome Sequence of the N2-Fixing Cyanobacterium Nostoc piscinale CENA21, Isolated from the Brazilian Amazon Floodplain.</title>
        <authorList>
            <person name="Leao T."/>
            <person name="Guimaraes P.I."/>
            <person name="de Melo A.G."/>
            <person name="Ramos R.T."/>
            <person name="Leao P.N."/>
            <person name="Silva A."/>
            <person name="Fiore M.F."/>
            <person name="Schneider M.P."/>
        </authorList>
    </citation>
    <scope>NUCLEOTIDE SEQUENCE [LARGE SCALE GENOMIC DNA]</scope>
    <source>
        <strain evidence="2 3">CENA21</strain>
    </source>
</reference>
<dbReference type="OrthoDB" id="488745at2"/>
<dbReference type="EMBL" id="CP012036">
    <property type="protein sequence ID" value="ALF52666.1"/>
    <property type="molecule type" value="Genomic_DNA"/>
</dbReference>
<proteinExistence type="predicted"/>
<dbReference type="InterPro" id="IPR040278">
    <property type="entry name" value="UPF0426"/>
</dbReference>
<evidence type="ECO:0000256" key="1">
    <source>
        <dbReference type="SAM" id="MobiDB-lite"/>
    </source>
</evidence>
<accession>A0A0M4T2I0</accession>
<dbReference type="PANTHER" id="PTHR35996:SF1">
    <property type="entry name" value="OS04G0528100 PROTEIN"/>
    <property type="match status" value="1"/>
</dbReference>